<sequence length="69" mass="7582">MAASIPRTPPPPWIHYHAQLGPKPCAPFVWMSIGGDVRRDKVEKGGQISAAVEVHKDTFRTRVVTKSSS</sequence>
<dbReference type="AlphaFoldDB" id="M7ZR41"/>
<dbReference type="EMBL" id="KD040736">
    <property type="protein sequence ID" value="EMS65693.1"/>
    <property type="molecule type" value="Genomic_DNA"/>
</dbReference>
<protein>
    <submittedName>
        <fullName evidence="1">Uncharacterized protein</fullName>
    </submittedName>
</protein>
<accession>M7ZR41</accession>
<reference evidence="1" key="1">
    <citation type="journal article" date="2013" name="Nature">
        <title>Draft genome of the wheat A-genome progenitor Triticum urartu.</title>
        <authorList>
            <person name="Ling H.Q."/>
            <person name="Zhao S."/>
            <person name="Liu D."/>
            <person name="Wang J."/>
            <person name="Sun H."/>
            <person name="Zhang C."/>
            <person name="Fan H."/>
            <person name="Li D."/>
            <person name="Dong L."/>
            <person name="Tao Y."/>
            <person name="Gao C."/>
            <person name="Wu H."/>
            <person name="Li Y."/>
            <person name="Cui Y."/>
            <person name="Guo X."/>
            <person name="Zheng S."/>
            <person name="Wang B."/>
            <person name="Yu K."/>
            <person name="Liang Q."/>
            <person name="Yang W."/>
            <person name="Lou X."/>
            <person name="Chen J."/>
            <person name="Feng M."/>
            <person name="Jian J."/>
            <person name="Zhang X."/>
            <person name="Luo G."/>
            <person name="Jiang Y."/>
            <person name="Liu J."/>
            <person name="Wang Z."/>
            <person name="Sha Y."/>
            <person name="Zhang B."/>
            <person name="Wu H."/>
            <person name="Tang D."/>
            <person name="Shen Q."/>
            <person name="Xue P."/>
            <person name="Zou S."/>
            <person name="Wang X."/>
            <person name="Liu X."/>
            <person name="Wang F."/>
            <person name="Yang Y."/>
            <person name="An X."/>
            <person name="Dong Z."/>
            <person name="Zhang K."/>
            <person name="Zhang X."/>
            <person name="Luo M.C."/>
            <person name="Dvorak J."/>
            <person name="Tong Y."/>
            <person name="Wang J."/>
            <person name="Yang H."/>
            <person name="Li Z."/>
            <person name="Wang D."/>
            <person name="Zhang A."/>
            <person name="Wang J."/>
        </authorList>
    </citation>
    <scope>NUCLEOTIDE SEQUENCE</scope>
</reference>
<evidence type="ECO:0000313" key="1">
    <source>
        <dbReference type="EMBL" id="EMS65693.1"/>
    </source>
</evidence>
<proteinExistence type="predicted"/>
<gene>
    <name evidence="1" type="ORF">TRIUR3_28211</name>
</gene>
<name>M7ZR41_TRIUA</name>
<organism evidence="1">
    <name type="scientific">Triticum urartu</name>
    <name type="common">Red wild einkorn</name>
    <name type="synonym">Crithodium urartu</name>
    <dbReference type="NCBI Taxonomy" id="4572"/>
    <lineage>
        <taxon>Eukaryota</taxon>
        <taxon>Viridiplantae</taxon>
        <taxon>Streptophyta</taxon>
        <taxon>Embryophyta</taxon>
        <taxon>Tracheophyta</taxon>
        <taxon>Spermatophyta</taxon>
        <taxon>Magnoliopsida</taxon>
        <taxon>Liliopsida</taxon>
        <taxon>Poales</taxon>
        <taxon>Poaceae</taxon>
        <taxon>BOP clade</taxon>
        <taxon>Pooideae</taxon>
        <taxon>Triticodae</taxon>
        <taxon>Triticeae</taxon>
        <taxon>Triticinae</taxon>
        <taxon>Triticum</taxon>
    </lineage>
</organism>